<protein>
    <submittedName>
        <fullName evidence="6">PA0069 family radical SAM protein</fullName>
    </submittedName>
</protein>
<feature type="domain" description="Radical SAM core" evidence="5">
    <location>
        <begin position="78"/>
        <end position="315"/>
    </location>
</feature>
<dbReference type="NCBIfam" id="NF033668">
    <property type="entry name" value="rSAM_PA0069"/>
    <property type="match status" value="1"/>
</dbReference>
<dbReference type="InterPro" id="IPR040086">
    <property type="entry name" value="MJ0683-like"/>
</dbReference>
<dbReference type="PANTHER" id="PTHR43432:SF3">
    <property type="entry name" value="SLR0285 PROTEIN"/>
    <property type="match status" value="1"/>
</dbReference>
<evidence type="ECO:0000313" key="7">
    <source>
        <dbReference type="Proteomes" id="UP000672602"/>
    </source>
</evidence>
<dbReference type="Proteomes" id="UP000672602">
    <property type="component" value="Unassembled WGS sequence"/>
</dbReference>
<comment type="caution">
    <text evidence="6">The sequence shown here is derived from an EMBL/GenBank/DDBJ whole genome shotgun (WGS) entry which is preliminary data.</text>
</comment>
<evidence type="ECO:0000256" key="4">
    <source>
        <dbReference type="SAM" id="MobiDB-lite"/>
    </source>
</evidence>
<dbReference type="PANTHER" id="PTHR43432">
    <property type="entry name" value="SLR0285 PROTEIN"/>
    <property type="match status" value="1"/>
</dbReference>
<accession>A0A8J7SBL1</accession>
<keyword evidence="2" id="KW-0408">Iron</keyword>
<dbReference type="InterPro" id="IPR058240">
    <property type="entry name" value="rSAM_sf"/>
</dbReference>
<keyword evidence="7" id="KW-1185">Reference proteome</keyword>
<dbReference type="Gene3D" id="3.80.30.30">
    <property type="match status" value="1"/>
</dbReference>
<feature type="region of interest" description="Disordered" evidence="4">
    <location>
        <begin position="1"/>
        <end position="31"/>
    </location>
</feature>
<keyword evidence="1" id="KW-0479">Metal-binding</keyword>
<dbReference type="Pfam" id="PF04055">
    <property type="entry name" value="Radical_SAM"/>
    <property type="match status" value="1"/>
</dbReference>
<evidence type="ECO:0000256" key="2">
    <source>
        <dbReference type="ARBA" id="ARBA00023004"/>
    </source>
</evidence>
<gene>
    <name evidence="6" type="ORF">KAJ83_18475</name>
</gene>
<dbReference type="CDD" id="cd01335">
    <property type="entry name" value="Radical_SAM"/>
    <property type="match status" value="1"/>
</dbReference>
<organism evidence="6 7">
    <name type="scientific">Marivibrio halodurans</name>
    <dbReference type="NCBI Taxonomy" id="2039722"/>
    <lineage>
        <taxon>Bacteria</taxon>
        <taxon>Pseudomonadati</taxon>
        <taxon>Pseudomonadota</taxon>
        <taxon>Alphaproteobacteria</taxon>
        <taxon>Rhodospirillales</taxon>
        <taxon>Rhodospirillaceae</taxon>
        <taxon>Marivibrio</taxon>
    </lineage>
</organism>
<dbReference type="SFLD" id="SFLDS00029">
    <property type="entry name" value="Radical_SAM"/>
    <property type="match status" value="1"/>
</dbReference>
<dbReference type="GO" id="GO:0046872">
    <property type="term" value="F:metal ion binding"/>
    <property type="evidence" value="ECO:0007669"/>
    <property type="project" value="UniProtKB-KW"/>
</dbReference>
<proteinExistence type="predicted"/>
<evidence type="ECO:0000256" key="1">
    <source>
        <dbReference type="ARBA" id="ARBA00022723"/>
    </source>
</evidence>
<dbReference type="SUPFAM" id="SSF102114">
    <property type="entry name" value="Radical SAM enzymes"/>
    <property type="match status" value="1"/>
</dbReference>
<dbReference type="AlphaFoldDB" id="A0A8J7SBL1"/>
<dbReference type="RefSeq" id="WP_210683598.1">
    <property type="nucleotide sequence ID" value="NZ_JAGMWN010000013.1"/>
</dbReference>
<evidence type="ECO:0000313" key="6">
    <source>
        <dbReference type="EMBL" id="MBP5859012.1"/>
    </source>
</evidence>
<sequence>MEDGYGAHAPDRLADRPVKGRGAVSNRDGRYEALSHDAVDDGWGSGGDGIDPDFPPPKLRTSIGIDAARSIITKNDSPDVPFDRSINPYRGCEHGCVYCFARPTHAYYGLSPGLDFESKLFWKPNAAHLLEKELSRKGYRPRTISIGTNTDPYQPIEREKRSMRAILEVLADFRHPVSIVTKSALVLRDLDILGPMGRDGLARVSISITTLDRHLANVMEPRASTPGRRLDAIQGLAAAGVPTSVMTAPIIPGLTCHEAEAILKEAAARGAGGAGYVMLRLPLEIAGLFEEWLAAHAPDRKDRVLKLVREMRGGKLYDARWGERMRGTGAYAETFRQRYRIATRRFGLDKPLGELDCSRFHRPPRPGDQMALF</sequence>
<keyword evidence="3" id="KW-0411">Iron-sulfur</keyword>
<evidence type="ECO:0000259" key="5">
    <source>
        <dbReference type="PROSITE" id="PS51918"/>
    </source>
</evidence>
<dbReference type="SFLD" id="SFLDG01084">
    <property type="entry name" value="Uncharacterised_Radical_SAM_Su"/>
    <property type="match status" value="1"/>
</dbReference>
<dbReference type="SMART" id="SM00729">
    <property type="entry name" value="Elp3"/>
    <property type="match status" value="1"/>
</dbReference>
<dbReference type="InterPro" id="IPR006638">
    <property type="entry name" value="Elp3/MiaA/NifB-like_rSAM"/>
</dbReference>
<reference evidence="6" key="1">
    <citation type="submission" date="2021-04" db="EMBL/GenBank/DDBJ databases">
        <authorList>
            <person name="Zhang D.-C."/>
        </authorList>
    </citation>
    <scope>NUCLEOTIDE SEQUENCE</scope>
    <source>
        <strain evidence="6">CGMCC 1.15697</strain>
    </source>
</reference>
<dbReference type="PROSITE" id="PS51918">
    <property type="entry name" value="RADICAL_SAM"/>
    <property type="match status" value="1"/>
</dbReference>
<dbReference type="GO" id="GO:0051536">
    <property type="term" value="F:iron-sulfur cluster binding"/>
    <property type="evidence" value="ECO:0007669"/>
    <property type="project" value="UniProtKB-KW"/>
</dbReference>
<evidence type="ECO:0000256" key="3">
    <source>
        <dbReference type="ARBA" id="ARBA00023014"/>
    </source>
</evidence>
<dbReference type="EMBL" id="JAGMWN010000013">
    <property type="protein sequence ID" value="MBP5859012.1"/>
    <property type="molecule type" value="Genomic_DNA"/>
</dbReference>
<dbReference type="GO" id="GO:0003824">
    <property type="term" value="F:catalytic activity"/>
    <property type="evidence" value="ECO:0007669"/>
    <property type="project" value="InterPro"/>
</dbReference>
<feature type="compositionally biased region" description="Basic and acidic residues" evidence="4">
    <location>
        <begin position="9"/>
        <end position="18"/>
    </location>
</feature>
<dbReference type="InterPro" id="IPR007197">
    <property type="entry name" value="rSAM"/>
</dbReference>
<name>A0A8J7SBL1_9PROT</name>